<dbReference type="InterPro" id="IPR016186">
    <property type="entry name" value="C-type_lectin-like/link_sf"/>
</dbReference>
<keyword evidence="2" id="KW-1015">Disulfide bond</keyword>
<reference evidence="6" key="1">
    <citation type="submission" date="2021-02" db="EMBL/GenBank/DDBJ databases">
        <title>Comparative genomics reveals that relaxation of natural selection precedes convergent phenotypic evolution of cavefish.</title>
        <authorList>
            <person name="Peng Z."/>
        </authorList>
    </citation>
    <scope>NUCLEOTIDE SEQUENCE</scope>
    <source>
        <tissue evidence="6">Muscle</tissue>
    </source>
</reference>
<dbReference type="SMART" id="SM00034">
    <property type="entry name" value="CLECT"/>
    <property type="match status" value="1"/>
</dbReference>
<keyword evidence="4" id="KW-0812">Transmembrane</keyword>
<dbReference type="SUPFAM" id="SSF56436">
    <property type="entry name" value="C-type lectin-like"/>
    <property type="match status" value="1"/>
</dbReference>
<dbReference type="AlphaFoldDB" id="A0A9W7T9M5"/>
<dbReference type="Proteomes" id="UP001059041">
    <property type="component" value="Linkage Group LG22"/>
</dbReference>
<protein>
    <submittedName>
        <fullName evidence="6">CD209 antigen-like protein B</fullName>
    </submittedName>
</protein>
<dbReference type="GO" id="GO:0030246">
    <property type="term" value="F:carbohydrate binding"/>
    <property type="evidence" value="ECO:0007669"/>
    <property type="project" value="UniProtKB-KW"/>
</dbReference>
<evidence type="ECO:0000259" key="5">
    <source>
        <dbReference type="PROSITE" id="PS50041"/>
    </source>
</evidence>
<keyword evidence="7" id="KW-1185">Reference proteome</keyword>
<evidence type="ECO:0000256" key="1">
    <source>
        <dbReference type="ARBA" id="ARBA00022734"/>
    </source>
</evidence>
<evidence type="ECO:0000256" key="4">
    <source>
        <dbReference type="SAM" id="Phobius"/>
    </source>
</evidence>
<proteinExistence type="predicted"/>
<feature type="domain" description="C-type lectin" evidence="5">
    <location>
        <begin position="99"/>
        <end position="209"/>
    </location>
</feature>
<dbReference type="EMBL" id="JAFHDT010000022">
    <property type="protein sequence ID" value="KAI7793287.1"/>
    <property type="molecule type" value="Genomic_DNA"/>
</dbReference>
<dbReference type="InterPro" id="IPR033989">
    <property type="entry name" value="CD209-like_CTLD"/>
</dbReference>
<accession>A0A9W7T9M5</accession>
<dbReference type="InterPro" id="IPR016187">
    <property type="entry name" value="CTDL_fold"/>
</dbReference>
<evidence type="ECO:0000313" key="7">
    <source>
        <dbReference type="Proteomes" id="UP001059041"/>
    </source>
</evidence>
<dbReference type="InterPro" id="IPR001304">
    <property type="entry name" value="C-type_lectin-like"/>
</dbReference>
<dbReference type="CDD" id="cd03590">
    <property type="entry name" value="CLECT_DC-SIGN_like"/>
    <property type="match status" value="1"/>
</dbReference>
<evidence type="ECO:0000313" key="6">
    <source>
        <dbReference type="EMBL" id="KAI7793287.1"/>
    </source>
</evidence>
<evidence type="ECO:0000256" key="2">
    <source>
        <dbReference type="ARBA" id="ARBA00023157"/>
    </source>
</evidence>
<gene>
    <name evidence="6" type="ORF">IRJ41_010972</name>
</gene>
<dbReference type="Pfam" id="PF00059">
    <property type="entry name" value="Lectin_C"/>
    <property type="match status" value="1"/>
</dbReference>
<comment type="caution">
    <text evidence="6">The sequence shown here is derived from an EMBL/GenBank/DDBJ whole genome shotgun (WGS) entry which is preliminary data.</text>
</comment>
<keyword evidence="1" id="KW-0430">Lectin</keyword>
<dbReference type="PROSITE" id="PS50041">
    <property type="entry name" value="C_TYPE_LECTIN_2"/>
    <property type="match status" value="1"/>
</dbReference>
<sequence length="222" mass="26169">MVDVYESIDSVRDAHQPMQHTGSECARNRSPRSVLVCLVVLCVLLLTAVIVLYRDQLTNNIKLTEERDQLLTSNTNLIKQNTKLTQENNRMWEYGWIYYQSSMYVISSERKNWSESRRYCRARGADLIIINNKEEQDFLVRTLHKEVVWIGLSDSEVEGTWKWVDGSKLNIRFWGSGEPKSYRGEDCALYNSTEWTTYPCNTKFYWICENNYCNEPLRHAIR</sequence>
<dbReference type="Gene3D" id="3.10.100.10">
    <property type="entry name" value="Mannose-Binding Protein A, subunit A"/>
    <property type="match status" value="1"/>
</dbReference>
<keyword evidence="3" id="KW-0325">Glycoprotein</keyword>
<keyword evidence="4" id="KW-1133">Transmembrane helix</keyword>
<keyword evidence="4" id="KW-0472">Membrane</keyword>
<dbReference type="PANTHER" id="PTHR46490">
    <property type="entry name" value="C-TYPE LECTIN DOMAIN FAMILY 12 MEMBER A-RELATED"/>
    <property type="match status" value="1"/>
</dbReference>
<dbReference type="PANTHER" id="PTHR46490:SF6">
    <property type="entry name" value="ASIALOGLYCOPROTEIN RECEPTOR 1-LIKE-RELATED"/>
    <property type="match status" value="1"/>
</dbReference>
<name>A0A9W7T9M5_TRIRA</name>
<feature type="transmembrane region" description="Helical" evidence="4">
    <location>
        <begin position="33"/>
        <end position="53"/>
    </location>
</feature>
<organism evidence="6 7">
    <name type="scientific">Triplophysa rosa</name>
    <name type="common">Cave loach</name>
    <dbReference type="NCBI Taxonomy" id="992332"/>
    <lineage>
        <taxon>Eukaryota</taxon>
        <taxon>Metazoa</taxon>
        <taxon>Chordata</taxon>
        <taxon>Craniata</taxon>
        <taxon>Vertebrata</taxon>
        <taxon>Euteleostomi</taxon>
        <taxon>Actinopterygii</taxon>
        <taxon>Neopterygii</taxon>
        <taxon>Teleostei</taxon>
        <taxon>Ostariophysi</taxon>
        <taxon>Cypriniformes</taxon>
        <taxon>Nemacheilidae</taxon>
        <taxon>Triplophysa</taxon>
    </lineage>
</organism>
<dbReference type="InterPro" id="IPR052309">
    <property type="entry name" value="C-type_Lectin_Domain_Fam1"/>
</dbReference>
<evidence type="ECO:0000256" key="3">
    <source>
        <dbReference type="ARBA" id="ARBA00023180"/>
    </source>
</evidence>